<dbReference type="Proteomes" id="UP000663851">
    <property type="component" value="Unassembled WGS sequence"/>
</dbReference>
<evidence type="ECO:0000313" key="14">
    <source>
        <dbReference type="EMBL" id="CAF4183350.1"/>
    </source>
</evidence>
<comment type="catalytic activity">
    <reaction evidence="4">
        <text>N-terminal L-methionyl-L-seryl-[protein] + acetyl-CoA = N-terminal N(alpha)-acetyl-L-methionyl-L-seryl-[protein] + CoA + H(+)</text>
        <dbReference type="Rhea" id="RHEA:50568"/>
        <dbReference type="Rhea" id="RHEA-COMP:12728"/>
        <dbReference type="Rhea" id="RHEA-COMP:12729"/>
        <dbReference type="ChEBI" id="CHEBI:15378"/>
        <dbReference type="ChEBI" id="CHEBI:57287"/>
        <dbReference type="ChEBI" id="CHEBI:57288"/>
        <dbReference type="ChEBI" id="CHEBI:133400"/>
        <dbReference type="ChEBI" id="CHEBI:133401"/>
        <dbReference type="EC" id="2.3.1.258"/>
    </reaction>
</comment>
<evidence type="ECO:0000256" key="2">
    <source>
        <dbReference type="ARBA" id="ARBA00023315"/>
    </source>
</evidence>
<dbReference type="EMBL" id="CAJOBR010000753">
    <property type="protein sequence ID" value="CAF4543044.1"/>
    <property type="molecule type" value="Genomic_DNA"/>
</dbReference>
<dbReference type="EMBL" id="CAJOBO010000600">
    <property type="protein sequence ID" value="CAF4255916.1"/>
    <property type="molecule type" value="Genomic_DNA"/>
</dbReference>
<evidence type="ECO:0000256" key="1">
    <source>
        <dbReference type="ARBA" id="ARBA00022679"/>
    </source>
</evidence>
<evidence type="ECO:0000256" key="7">
    <source>
        <dbReference type="ARBA" id="ARBA00048618"/>
    </source>
</evidence>
<comment type="catalytic activity">
    <reaction evidence="9">
        <text>N-terminal L-methionyl-L-alanyl-[protein] + acetyl-CoA = N-terminal N(alpha)-acetyl-L-methionyl-L-alanyl-[protein] + CoA + H(+)</text>
        <dbReference type="Rhea" id="RHEA:50564"/>
        <dbReference type="Rhea" id="RHEA-COMP:12726"/>
        <dbReference type="Rhea" id="RHEA-COMP:12727"/>
        <dbReference type="ChEBI" id="CHEBI:15378"/>
        <dbReference type="ChEBI" id="CHEBI:57287"/>
        <dbReference type="ChEBI" id="CHEBI:57288"/>
        <dbReference type="ChEBI" id="CHEBI:133398"/>
        <dbReference type="ChEBI" id="CHEBI:133399"/>
        <dbReference type="EC" id="2.3.1.258"/>
    </reaction>
</comment>
<dbReference type="PANTHER" id="PTHR42919:SF8">
    <property type="entry name" value="N-ALPHA-ACETYLTRANSFERASE 50"/>
    <property type="match status" value="1"/>
</dbReference>
<dbReference type="CDD" id="cd04301">
    <property type="entry name" value="NAT_SF"/>
    <property type="match status" value="1"/>
</dbReference>
<dbReference type="EMBL" id="CAJOBP010000475">
    <property type="protein sequence ID" value="CAF4183350.1"/>
    <property type="molecule type" value="Genomic_DNA"/>
</dbReference>
<dbReference type="Proteomes" id="UP000663873">
    <property type="component" value="Unassembled WGS sequence"/>
</dbReference>
<dbReference type="InterPro" id="IPR051556">
    <property type="entry name" value="N-term/lysine_N-AcTrnsfr"/>
</dbReference>
<comment type="catalytic activity">
    <reaction evidence="10">
        <text>N-terminal L-methionyl-L-leucyl-[protein] + acetyl-CoA = N-terminal N(alpha)-acetyl-L-methionyl-L-leucyl-[protein] + CoA + H(+)</text>
        <dbReference type="Rhea" id="RHEA:50520"/>
        <dbReference type="Rhea" id="RHEA-COMP:12711"/>
        <dbReference type="Rhea" id="RHEA-COMP:12712"/>
        <dbReference type="ChEBI" id="CHEBI:15378"/>
        <dbReference type="ChEBI" id="CHEBI:57287"/>
        <dbReference type="ChEBI" id="CHEBI:57288"/>
        <dbReference type="ChEBI" id="CHEBI:133377"/>
        <dbReference type="ChEBI" id="CHEBI:133378"/>
        <dbReference type="EC" id="2.3.1.258"/>
    </reaction>
</comment>
<evidence type="ECO:0000256" key="11">
    <source>
        <dbReference type="ARBA" id="ARBA00049454"/>
    </source>
</evidence>
<evidence type="ECO:0000256" key="12">
    <source>
        <dbReference type="SAM" id="Phobius"/>
    </source>
</evidence>
<dbReference type="GO" id="GO:0120518">
    <property type="term" value="F:protein N-terminal-methionine acetyltransferase activity"/>
    <property type="evidence" value="ECO:0007669"/>
    <property type="project" value="UniProtKB-EC"/>
</dbReference>
<accession>A0A820AVW8</accession>
<dbReference type="EMBL" id="CAJOBQ010001391">
    <property type="protein sequence ID" value="CAF4482924.1"/>
    <property type="molecule type" value="Genomic_DNA"/>
</dbReference>
<dbReference type="InterPro" id="IPR016181">
    <property type="entry name" value="Acyl_CoA_acyltransferase"/>
</dbReference>
<evidence type="ECO:0000259" key="13">
    <source>
        <dbReference type="PROSITE" id="PS51186"/>
    </source>
</evidence>
<evidence type="ECO:0000256" key="6">
    <source>
        <dbReference type="ARBA" id="ARBA00048490"/>
    </source>
</evidence>
<comment type="catalytic activity">
    <reaction evidence="8">
        <text>N-terminal L-methionyl-L-valyl-[protein] + acetyl-CoA = N-terminal N(alpha)-acetyl-L-methionyl-L-valyl-[protein] + CoA + H(+)</text>
        <dbReference type="Rhea" id="RHEA:50572"/>
        <dbReference type="Rhea" id="RHEA-COMP:12730"/>
        <dbReference type="Rhea" id="RHEA-COMP:12731"/>
        <dbReference type="ChEBI" id="CHEBI:15378"/>
        <dbReference type="ChEBI" id="CHEBI:57287"/>
        <dbReference type="ChEBI" id="CHEBI:57288"/>
        <dbReference type="ChEBI" id="CHEBI:133402"/>
        <dbReference type="ChEBI" id="CHEBI:133403"/>
        <dbReference type="EC" id="2.3.1.258"/>
    </reaction>
</comment>
<keyword evidence="1" id="KW-0808">Transferase</keyword>
<evidence type="ECO:0000256" key="10">
    <source>
        <dbReference type="ARBA" id="ARBA00049103"/>
    </source>
</evidence>
<evidence type="ECO:0000313" key="17">
    <source>
        <dbReference type="EMBL" id="CAF4543044.1"/>
    </source>
</evidence>
<evidence type="ECO:0000313" key="18">
    <source>
        <dbReference type="Proteomes" id="UP000663873"/>
    </source>
</evidence>
<evidence type="ECO:0000256" key="3">
    <source>
        <dbReference type="ARBA" id="ARBA00039121"/>
    </source>
</evidence>
<evidence type="ECO:0000256" key="8">
    <source>
        <dbReference type="ARBA" id="ARBA00048799"/>
    </source>
</evidence>
<comment type="catalytic activity">
    <reaction evidence="5">
        <text>N-terminal L-methionyl-L-tyrosyl-[protein] + acetyl-CoA = N-terminal N(alpha)-acetyl-L-methionyl-L-tyrosyl-[protein] + CoA + H(+)</text>
        <dbReference type="Rhea" id="RHEA:50532"/>
        <dbReference type="Rhea" id="RHEA-COMP:12717"/>
        <dbReference type="Rhea" id="RHEA-COMP:12718"/>
        <dbReference type="ChEBI" id="CHEBI:15378"/>
        <dbReference type="ChEBI" id="CHEBI:57287"/>
        <dbReference type="ChEBI" id="CHEBI:57288"/>
        <dbReference type="ChEBI" id="CHEBI:133384"/>
        <dbReference type="ChEBI" id="CHEBI:133385"/>
        <dbReference type="EC" id="2.3.1.258"/>
    </reaction>
</comment>
<dbReference type="SUPFAM" id="SSF55729">
    <property type="entry name" value="Acyl-CoA N-acyltransferases (Nat)"/>
    <property type="match status" value="1"/>
</dbReference>
<dbReference type="InterPro" id="IPR000182">
    <property type="entry name" value="GNAT_dom"/>
</dbReference>
<dbReference type="Proteomes" id="UP000663848">
    <property type="component" value="Unassembled WGS sequence"/>
</dbReference>
<keyword evidence="12" id="KW-0812">Transmembrane</keyword>
<dbReference type="Proteomes" id="UP000663862">
    <property type="component" value="Unassembled WGS sequence"/>
</dbReference>
<comment type="catalytic activity">
    <reaction evidence="7">
        <text>N-terminal L-methionyl-L-lysyl-[protein] + acetyl-CoA = N-terminal N(alpha)-acetyl-L-methionyl-L-lysyl-[protein] + CoA + H(+)</text>
        <dbReference type="Rhea" id="RHEA:50580"/>
        <dbReference type="Rhea" id="RHEA-COMP:12734"/>
        <dbReference type="Rhea" id="RHEA-COMP:12735"/>
        <dbReference type="ChEBI" id="CHEBI:15378"/>
        <dbReference type="ChEBI" id="CHEBI:57287"/>
        <dbReference type="ChEBI" id="CHEBI:57288"/>
        <dbReference type="ChEBI" id="CHEBI:133406"/>
        <dbReference type="ChEBI" id="CHEBI:133407"/>
        <dbReference type="EC" id="2.3.1.258"/>
    </reaction>
</comment>
<comment type="caution">
    <text evidence="14">The sequence shown here is derived from an EMBL/GenBank/DDBJ whole genome shotgun (WGS) entry which is preliminary data.</text>
</comment>
<dbReference type="PROSITE" id="PS51186">
    <property type="entry name" value="GNAT"/>
    <property type="match status" value="1"/>
</dbReference>
<keyword evidence="12" id="KW-0472">Membrane</keyword>
<dbReference type="AlphaFoldDB" id="A0A820AVW8"/>
<feature type="domain" description="N-acetyltransferase" evidence="13">
    <location>
        <begin position="15"/>
        <end position="171"/>
    </location>
</feature>
<evidence type="ECO:0000256" key="4">
    <source>
        <dbReference type="ARBA" id="ARBA00048251"/>
    </source>
</evidence>
<evidence type="ECO:0000256" key="9">
    <source>
        <dbReference type="ARBA" id="ARBA00049002"/>
    </source>
</evidence>
<evidence type="ECO:0000313" key="16">
    <source>
        <dbReference type="EMBL" id="CAF4482924.1"/>
    </source>
</evidence>
<feature type="transmembrane region" description="Helical" evidence="12">
    <location>
        <begin position="225"/>
        <end position="245"/>
    </location>
</feature>
<comment type="catalytic activity">
    <reaction evidence="6">
        <text>N-terminal L-methionyl-L-phenylalanyl-[protein] + acetyl-CoA = N-terminal N(alpha)-acetyl-L-methionyl-L-phenylalanyl-[protein] + CoA + H(+)</text>
        <dbReference type="Rhea" id="RHEA:50528"/>
        <dbReference type="Rhea" id="RHEA-COMP:12715"/>
        <dbReference type="Rhea" id="RHEA-COMP:12716"/>
        <dbReference type="ChEBI" id="CHEBI:15378"/>
        <dbReference type="ChEBI" id="CHEBI:57287"/>
        <dbReference type="ChEBI" id="CHEBI:57288"/>
        <dbReference type="ChEBI" id="CHEBI:133382"/>
        <dbReference type="ChEBI" id="CHEBI:133383"/>
        <dbReference type="EC" id="2.3.1.258"/>
    </reaction>
</comment>
<name>A0A820AVW8_9BILA</name>
<comment type="catalytic activity">
    <reaction evidence="11">
        <text>N-terminal L-methionyl-L-threonyl-[protein] + acetyl-CoA = N-terminal N(alpha)-acetyl-L-methionyl-L-threonyl-[protein] + CoA + H(+)</text>
        <dbReference type="Rhea" id="RHEA:50576"/>
        <dbReference type="Rhea" id="RHEA-COMP:12732"/>
        <dbReference type="Rhea" id="RHEA-COMP:12733"/>
        <dbReference type="ChEBI" id="CHEBI:15378"/>
        <dbReference type="ChEBI" id="CHEBI:57287"/>
        <dbReference type="ChEBI" id="CHEBI:57288"/>
        <dbReference type="ChEBI" id="CHEBI:133404"/>
        <dbReference type="ChEBI" id="CHEBI:133405"/>
        <dbReference type="EC" id="2.3.1.258"/>
    </reaction>
</comment>
<dbReference type="EC" id="2.3.1.258" evidence="3"/>
<dbReference type="Gene3D" id="3.40.630.30">
    <property type="match status" value="1"/>
</dbReference>
<keyword evidence="12" id="KW-1133">Transmembrane helix</keyword>
<reference evidence="14" key="1">
    <citation type="submission" date="2021-02" db="EMBL/GenBank/DDBJ databases">
        <authorList>
            <person name="Nowell W R."/>
        </authorList>
    </citation>
    <scope>NUCLEOTIDE SEQUENCE</scope>
</reference>
<keyword evidence="2" id="KW-0012">Acyltransferase</keyword>
<organism evidence="14 18">
    <name type="scientific">Rotaria socialis</name>
    <dbReference type="NCBI Taxonomy" id="392032"/>
    <lineage>
        <taxon>Eukaryota</taxon>
        <taxon>Metazoa</taxon>
        <taxon>Spiralia</taxon>
        <taxon>Gnathifera</taxon>
        <taxon>Rotifera</taxon>
        <taxon>Eurotatoria</taxon>
        <taxon>Bdelloidea</taxon>
        <taxon>Philodinida</taxon>
        <taxon>Philodinidae</taxon>
        <taxon>Rotaria</taxon>
    </lineage>
</organism>
<sequence length="251" mass="29126">MNFSSDQSSSSSSSISIYHNSYFSFEDVEYVLRPLFQSYYGREGLHSIISSVNHTWCVYDRQISRYVGCALIETHDTDNVLYVKLLGVKKSSQGQGIGTKLLEVIKRWARKQNYFALLLHTQINNDKAIQLYEKVGFVKQYYLKDFFPSNGLLSLFQFSEPDAYQMPKKKISNMRHVPPNGSIIRLVHLTYPLFHQMKCTISGQTLQSNHISSLLHQCLPFLHAAGYYLTNMFLDYLFLTFCFSLRWKDSC</sequence>
<gene>
    <name evidence="15" type="ORF">HFQ381_LOCUS10749</name>
    <name evidence="17" type="ORF">QYT958_LOCUS7746</name>
    <name evidence="16" type="ORF">TSG867_LOCUS19670</name>
    <name evidence="14" type="ORF">UJA718_LOCUS5457</name>
</gene>
<dbReference type="Pfam" id="PF00583">
    <property type="entry name" value="Acetyltransf_1"/>
    <property type="match status" value="1"/>
</dbReference>
<evidence type="ECO:0000313" key="15">
    <source>
        <dbReference type="EMBL" id="CAF4255916.1"/>
    </source>
</evidence>
<proteinExistence type="predicted"/>
<protein>
    <recommendedName>
        <fullName evidence="3">N-terminal methionine N(alpha)-acetyltransferase NatE</fullName>
        <ecNumber evidence="3">2.3.1.258</ecNumber>
    </recommendedName>
</protein>
<dbReference type="PANTHER" id="PTHR42919">
    <property type="entry name" value="N-ALPHA-ACETYLTRANSFERASE"/>
    <property type="match status" value="1"/>
</dbReference>
<keyword evidence="18" id="KW-1185">Reference proteome</keyword>
<evidence type="ECO:0000256" key="5">
    <source>
        <dbReference type="ARBA" id="ARBA00048335"/>
    </source>
</evidence>